<keyword evidence="1" id="KW-0862">Zinc</keyword>
<evidence type="ECO:0000256" key="2">
    <source>
        <dbReference type="SAM" id="MobiDB-lite"/>
    </source>
</evidence>
<evidence type="ECO:0000313" key="4">
    <source>
        <dbReference type="EMBL" id="KAL0882766.1"/>
    </source>
</evidence>
<comment type="caution">
    <text evidence="4">The sequence shown here is derived from an EMBL/GenBank/DDBJ whole genome shotgun (WGS) entry which is preliminary data.</text>
</comment>
<gene>
    <name evidence="4" type="ORF">ABMA27_016317</name>
</gene>
<evidence type="ECO:0000256" key="1">
    <source>
        <dbReference type="PROSITE-ProRule" id="PRU00047"/>
    </source>
</evidence>
<protein>
    <recommendedName>
        <fullName evidence="3">CCHC-type domain-containing protein</fullName>
    </recommendedName>
</protein>
<proteinExistence type="predicted"/>
<dbReference type="Pfam" id="PF00098">
    <property type="entry name" value="zf-CCHC"/>
    <property type="match status" value="1"/>
</dbReference>
<organism evidence="4 5">
    <name type="scientific">Loxostege sticticalis</name>
    <name type="common">Beet webworm moth</name>
    <dbReference type="NCBI Taxonomy" id="481309"/>
    <lineage>
        <taxon>Eukaryota</taxon>
        <taxon>Metazoa</taxon>
        <taxon>Ecdysozoa</taxon>
        <taxon>Arthropoda</taxon>
        <taxon>Hexapoda</taxon>
        <taxon>Insecta</taxon>
        <taxon>Pterygota</taxon>
        <taxon>Neoptera</taxon>
        <taxon>Endopterygota</taxon>
        <taxon>Lepidoptera</taxon>
        <taxon>Glossata</taxon>
        <taxon>Ditrysia</taxon>
        <taxon>Pyraloidea</taxon>
        <taxon>Crambidae</taxon>
        <taxon>Pyraustinae</taxon>
        <taxon>Loxostege</taxon>
    </lineage>
</organism>
<sequence length="324" mass="36158">MSDSPDPAQMPSSEVGREGLNPPEETVHENVPQSSKSVEKDRAHLFTEMESIFTRLIAATQTVSVPNNSTQLIKFDPDDAESDIEGWCKITDIIVSSRKLAGPELLLALIHALKGRAATCLTKLGTSEIEWPPIKEILLFQIGNTETASQAALRLWNLIECIPKVEMEEDVIAGFVISVLCQRDALIRRELNSHTVTTRAQLCRILGGISLKRRNEDTEGHDINAKRTRLAFDSRFNGSCHYCGNRGHKIEECRKRQNNIVKPQVKERENIVTCFTCGNPGHLMNHQAKKEVHVCDRKLARSTLSTSTGQAISWACVIFPQIHS</sequence>
<dbReference type="Gene3D" id="4.10.60.10">
    <property type="entry name" value="Zinc finger, CCHC-type"/>
    <property type="match status" value="1"/>
</dbReference>
<evidence type="ECO:0000313" key="5">
    <source>
        <dbReference type="Proteomes" id="UP001549920"/>
    </source>
</evidence>
<keyword evidence="1" id="KW-0863">Zinc-finger</keyword>
<dbReference type="Proteomes" id="UP001549920">
    <property type="component" value="Unassembled WGS sequence"/>
</dbReference>
<name>A0ABR3I1U0_LOXSC</name>
<feature type="region of interest" description="Disordered" evidence="2">
    <location>
        <begin position="1"/>
        <end position="39"/>
    </location>
</feature>
<evidence type="ECO:0000259" key="3">
    <source>
        <dbReference type="PROSITE" id="PS50158"/>
    </source>
</evidence>
<accession>A0ABR3I1U0</accession>
<dbReference type="SMART" id="SM00343">
    <property type="entry name" value="ZnF_C2HC"/>
    <property type="match status" value="2"/>
</dbReference>
<reference evidence="4 5" key="1">
    <citation type="submission" date="2024-06" db="EMBL/GenBank/DDBJ databases">
        <title>A chromosome-level genome assembly of beet webworm, Loxostege sticticalis.</title>
        <authorList>
            <person name="Zhang Y."/>
        </authorList>
    </citation>
    <scope>NUCLEOTIDE SEQUENCE [LARGE SCALE GENOMIC DNA]</scope>
    <source>
        <strain evidence="4">AQ026</strain>
        <tissue evidence="4">Whole body</tissue>
    </source>
</reference>
<dbReference type="EMBL" id="JBEUOH010000009">
    <property type="protein sequence ID" value="KAL0882766.1"/>
    <property type="molecule type" value="Genomic_DNA"/>
</dbReference>
<dbReference type="InterPro" id="IPR001878">
    <property type="entry name" value="Znf_CCHC"/>
</dbReference>
<dbReference type="PROSITE" id="PS50158">
    <property type="entry name" value="ZF_CCHC"/>
    <property type="match status" value="1"/>
</dbReference>
<keyword evidence="1" id="KW-0479">Metal-binding</keyword>
<feature type="domain" description="CCHC-type" evidence="3">
    <location>
        <begin position="240"/>
        <end position="255"/>
    </location>
</feature>
<keyword evidence="5" id="KW-1185">Reference proteome</keyword>